<evidence type="ECO:0000313" key="3">
    <source>
        <dbReference type="Proteomes" id="UP000177309"/>
    </source>
</evidence>
<dbReference type="AlphaFoldDB" id="A0A1F4TM27"/>
<comment type="caution">
    <text evidence="2">The sequence shown here is derived from an EMBL/GenBank/DDBJ whole genome shotgun (WGS) entry which is preliminary data.</text>
</comment>
<gene>
    <name evidence="2" type="ORF">A2462_02615</name>
</gene>
<protein>
    <submittedName>
        <fullName evidence="2">Uncharacterized protein</fullName>
    </submittedName>
</protein>
<organism evidence="2 3">
    <name type="scientific">candidate division WOR-1 bacterium RIFOXYC2_FULL_41_25</name>
    <dbReference type="NCBI Taxonomy" id="1802586"/>
    <lineage>
        <taxon>Bacteria</taxon>
        <taxon>Bacillati</taxon>
        <taxon>Saganbacteria</taxon>
    </lineage>
</organism>
<dbReference type="Proteomes" id="UP000177309">
    <property type="component" value="Unassembled WGS sequence"/>
</dbReference>
<proteinExistence type="predicted"/>
<name>A0A1F4TM27_UNCSA</name>
<keyword evidence="1" id="KW-0732">Signal</keyword>
<evidence type="ECO:0000256" key="1">
    <source>
        <dbReference type="SAM" id="SignalP"/>
    </source>
</evidence>
<evidence type="ECO:0000313" key="2">
    <source>
        <dbReference type="EMBL" id="OGC33560.1"/>
    </source>
</evidence>
<reference evidence="2 3" key="1">
    <citation type="journal article" date="2016" name="Nat. Commun.">
        <title>Thousands of microbial genomes shed light on interconnected biogeochemical processes in an aquifer system.</title>
        <authorList>
            <person name="Anantharaman K."/>
            <person name="Brown C.T."/>
            <person name="Hug L.A."/>
            <person name="Sharon I."/>
            <person name="Castelle C.J."/>
            <person name="Probst A.J."/>
            <person name="Thomas B.C."/>
            <person name="Singh A."/>
            <person name="Wilkins M.J."/>
            <person name="Karaoz U."/>
            <person name="Brodie E.L."/>
            <person name="Williams K.H."/>
            <person name="Hubbard S.S."/>
            <person name="Banfield J.F."/>
        </authorList>
    </citation>
    <scope>NUCLEOTIDE SEQUENCE [LARGE SCALE GENOMIC DNA]</scope>
</reference>
<feature type="chain" id="PRO_5009514585" evidence="1">
    <location>
        <begin position="29"/>
        <end position="226"/>
    </location>
</feature>
<sequence length="226" mass="25735">MKKTLNNIFKLLILTLLLSFAFSPVALAKEAAKVDPNKWDASYFPAIEGEVQGQALQGVESVQVNNQAVLLDKDLTFKTEVKLEKGQKYLVIKTQYKGIVFVKKYLIVRHPGITKPFKIKLAQNDFHSLVKKVIPSKIKMTQLEKSVPKIPVKPKIMEKWVGFELVAELEPGQLLIVEKQGDRYFGYIYSVKEMVWVSIQEISYLEFKELLDKGLIPSSFARKTSS</sequence>
<feature type="signal peptide" evidence="1">
    <location>
        <begin position="1"/>
        <end position="28"/>
    </location>
</feature>
<dbReference type="EMBL" id="MEUI01000031">
    <property type="protein sequence ID" value="OGC33560.1"/>
    <property type="molecule type" value="Genomic_DNA"/>
</dbReference>
<accession>A0A1F4TM27</accession>